<dbReference type="AlphaFoldDB" id="A0AA86T929"/>
<organism evidence="2 3">
    <name type="scientific">Nitrospira tepida</name>
    <dbReference type="NCBI Taxonomy" id="2973512"/>
    <lineage>
        <taxon>Bacteria</taxon>
        <taxon>Pseudomonadati</taxon>
        <taxon>Nitrospirota</taxon>
        <taxon>Nitrospiria</taxon>
        <taxon>Nitrospirales</taxon>
        <taxon>Nitrospiraceae</taxon>
        <taxon>Nitrospira</taxon>
    </lineage>
</organism>
<dbReference type="InterPro" id="IPR036280">
    <property type="entry name" value="Multihaem_cyt_sf"/>
</dbReference>
<dbReference type="KEGG" id="nti:DNFV4_04358"/>
<dbReference type="EMBL" id="OX365700">
    <property type="protein sequence ID" value="CAI4033916.1"/>
    <property type="molecule type" value="Genomic_DNA"/>
</dbReference>
<reference evidence="2" key="1">
    <citation type="submission" date="2022-10" db="EMBL/GenBank/DDBJ databases">
        <authorList>
            <person name="Koch H."/>
        </authorList>
    </citation>
    <scope>NUCLEOTIDE SEQUENCE</scope>
    <source>
        <strain evidence="2">DNF</strain>
    </source>
</reference>
<proteinExistence type="predicted"/>
<evidence type="ECO:0000313" key="2">
    <source>
        <dbReference type="EMBL" id="CAI4033916.1"/>
    </source>
</evidence>
<protein>
    <submittedName>
        <fullName evidence="2">Uncharacterized protein</fullName>
    </submittedName>
</protein>
<dbReference type="SUPFAM" id="SSF48695">
    <property type="entry name" value="Multiheme cytochromes"/>
    <property type="match status" value="1"/>
</dbReference>
<keyword evidence="3" id="KW-1185">Reference proteome</keyword>
<sequence length="132" mass="13560">MAMGRGSGMRRPALFLTLAFGFVGMAGMSGALGLPAPVIGAPVSDGQKVGEGMGGQDSAEPPFNPHGNLVFRVTGATSCRDCHAAGRSSSAWPVLDNELVRVLVAKGKGAHAGRFADCFRCHPGGRLPSERP</sequence>
<gene>
    <name evidence="2" type="ORF">DNFV4_04358</name>
</gene>
<accession>A0AA86T929</accession>
<dbReference type="Proteomes" id="UP001179121">
    <property type="component" value="Chromosome"/>
</dbReference>
<name>A0AA86T929_9BACT</name>
<feature type="region of interest" description="Disordered" evidence="1">
    <location>
        <begin position="45"/>
        <end position="64"/>
    </location>
</feature>
<evidence type="ECO:0000313" key="3">
    <source>
        <dbReference type="Proteomes" id="UP001179121"/>
    </source>
</evidence>
<evidence type="ECO:0000256" key="1">
    <source>
        <dbReference type="SAM" id="MobiDB-lite"/>
    </source>
</evidence>